<gene>
    <name evidence="9" type="primary">LOC109686941</name>
</gene>
<feature type="transmembrane region" description="Helical" evidence="8">
    <location>
        <begin position="78"/>
        <end position="100"/>
    </location>
</feature>
<dbReference type="PROSITE" id="PS01346">
    <property type="entry name" value="CLAUDIN"/>
    <property type="match status" value="1"/>
</dbReference>
<dbReference type="Gene3D" id="1.20.140.150">
    <property type="match status" value="1"/>
</dbReference>
<dbReference type="KEGG" id="ccan:109686941"/>
<accession>A0A8B7UKG1</accession>
<comment type="caution">
    <text evidence="8">Lacks conserved residue(s) required for the propagation of feature annotation.</text>
</comment>
<keyword evidence="5 8" id="KW-0965">Cell junction</keyword>
<dbReference type="PANTHER" id="PTHR12002">
    <property type="entry name" value="CLAUDIN"/>
    <property type="match status" value="1"/>
</dbReference>
<evidence type="ECO:0000256" key="8">
    <source>
        <dbReference type="RuleBase" id="RU060637"/>
    </source>
</evidence>
<dbReference type="AlphaFoldDB" id="A0A8B7UKG1"/>
<proteinExistence type="inferred from homology"/>
<evidence type="ECO:0000256" key="1">
    <source>
        <dbReference type="ARBA" id="ARBA00008295"/>
    </source>
</evidence>
<dbReference type="GO" id="GO:0005198">
    <property type="term" value="F:structural molecule activity"/>
    <property type="evidence" value="ECO:0007669"/>
    <property type="project" value="InterPro"/>
</dbReference>
<keyword evidence="3 8" id="KW-1003">Cell membrane</keyword>
<dbReference type="InterPro" id="IPR017974">
    <property type="entry name" value="Claudin_CS"/>
</dbReference>
<dbReference type="GO" id="GO:0005923">
    <property type="term" value="C:bicellular tight junction"/>
    <property type="evidence" value="ECO:0007669"/>
    <property type="project" value="UniProtKB-SubCell"/>
</dbReference>
<dbReference type="OrthoDB" id="8830244at2759"/>
<comment type="similarity">
    <text evidence="1 8">Belongs to the claudin family.</text>
</comment>
<dbReference type="InterPro" id="IPR004031">
    <property type="entry name" value="PMP22/EMP/MP20/Claudin"/>
</dbReference>
<evidence type="ECO:0000256" key="4">
    <source>
        <dbReference type="ARBA" id="ARBA00022692"/>
    </source>
</evidence>
<comment type="function">
    <text evidence="8">Claudins function as major constituents of the tight junction complexes that regulate the permeability of epithelia.</text>
</comment>
<dbReference type="Pfam" id="PF00822">
    <property type="entry name" value="PMP22_Claudin"/>
    <property type="match status" value="1"/>
</dbReference>
<keyword evidence="2 8" id="KW-0796">Tight junction</keyword>
<dbReference type="PRINTS" id="PR01077">
    <property type="entry name" value="CLAUDIN"/>
</dbReference>
<keyword evidence="6 8" id="KW-1133">Transmembrane helix</keyword>
<evidence type="ECO:0000256" key="7">
    <source>
        <dbReference type="ARBA" id="ARBA00023136"/>
    </source>
</evidence>
<dbReference type="GO" id="GO:0005886">
    <property type="term" value="C:plasma membrane"/>
    <property type="evidence" value="ECO:0007669"/>
    <property type="project" value="UniProtKB-SubCell"/>
</dbReference>
<evidence type="ECO:0000313" key="9">
    <source>
        <dbReference type="RefSeq" id="XP_020020106.1"/>
    </source>
</evidence>
<evidence type="ECO:0000256" key="6">
    <source>
        <dbReference type="ARBA" id="ARBA00022989"/>
    </source>
</evidence>
<reference evidence="9" key="1">
    <citation type="submission" date="2025-08" db="UniProtKB">
        <authorList>
            <consortium name="RefSeq"/>
        </authorList>
    </citation>
    <scope>IDENTIFICATION</scope>
    <source>
        <tissue evidence="9">Leukocyte</tissue>
    </source>
</reference>
<sequence>MASMRPQVTGIALAVLGRLGAILSCALPMWRVTSLMNSDIHEAEFVSEGLWKVCNILNTTQIQCAKHKSLLYVPDDLLVARLLVVTCIIVTALGLLFSVVGDKCSKWVDDETINAKIMTKAGLMLLMSGLW</sequence>
<evidence type="ECO:0000256" key="3">
    <source>
        <dbReference type="ARBA" id="ARBA00022475"/>
    </source>
</evidence>
<keyword evidence="7 8" id="KW-0472">Membrane</keyword>
<name>A0A8B7UKG1_CASCN</name>
<dbReference type="InterPro" id="IPR006187">
    <property type="entry name" value="Claudin"/>
</dbReference>
<evidence type="ECO:0000256" key="2">
    <source>
        <dbReference type="ARBA" id="ARBA00022427"/>
    </source>
</evidence>
<keyword evidence="4 8" id="KW-0812">Transmembrane</keyword>
<comment type="subcellular location">
    <subcellularLocation>
        <location evidence="8">Cell junction</location>
        <location evidence="8">Tight junction</location>
    </subcellularLocation>
    <subcellularLocation>
        <location evidence="8">Cell membrane</location>
        <topology evidence="8">Multi-pass membrane protein</topology>
    </subcellularLocation>
</comment>
<organism evidence="9">
    <name type="scientific">Castor canadensis</name>
    <name type="common">American beaver</name>
    <dbReference type="NCBI Taxonomy" id="51338"/>
    <lineage>
        <taxon>Eukaryota</taxon>
        <taxon>Metazoa</taxon>
        <taxon>Chordata</taxon>
        <taxon>Craniata</taxon>
        <taxon>Vertebrata</taxon>
        <taxon>Euteleostomi</taxon>
        <taxon>Mammalia</taxon>
        <taxon>Eutheria</taxon>
        <taxon>Euarchontoglires</taxon>
        <taxon>Glires</taxon>
        <taxon>Rodentia</taxon>
        <taxon>Castorimorpha</taxon>
        <taxon>Castoridae</taxon>
        <taxon>Castor</taxon>
    </lineage>
</organism>
<dbReference type="RefSeq" id="XP_020020106.1">
    <property type="nucleotide sequence ID" value="XM_020164517.1"/>
</dbReference>
<evidence type="ECO:0000256" key="5">
    <source>
        <dbReference type="ARBA" id="ARBA00022949"/>
    </source>
</evidence>
<protein>
    <recommendedName>
        <fullName evidence="8">Claudin</fullName>
    </recommendedName>
</protein>